<keyword evidence="3 9" id="KW-0812">Transmembrane</keyword>
<proteinExistence type="inferred from homology"/>
<dbReference type="SMART" id="SM01381">
    <property type="entry name" value="7TM_GPCR_Srsx"/>
    <property type="match status" value="1"/>
</dbReference>
<dbReference type="PRINTS" id="PR00237">
    <property type="entry name" value="GPCRRHODOPSN"/>
</dbReference>
<evidence type="ECO:0000256" key="4">
    <source>
        <dbReference type="ARBA" id="ARBA00022989"/>
    </source>
</evidence>
<dbReference type="PANTHER" id="PTHR24235:SF9">
    <property type="entry name" value="G-PROTEIN COUPLED RECEPTORS FAMILY 1 PROFILE DOMAIN-CONTAINING PROTEIN"/>
    <property type="match status" value="1"/>
</dbReference>
<evidence type="ECO:0000259" key="11">
    <source>
        <dbReference type="PROSITE" id="PS50262"/>
    </source>
</evidence>
<name>A0AAD4N751_9BILA</name>
<feature type="transmembrane region" description="Helical" evidence="10">
    <location>
        <begin position="267"/>
        <end position="294"/>
    </location>
</feature>
<dbReference type="EMBL" id="JAKKPZ010000009">
    <property type="protein sequence ID" value="KAI1717206.1"/>
    <property type="molecule type" value="Genomic_DNA"/>
</dbReference>
<feature type="domain" description="G-protein coupled receptors family 1 profile" evidence="11">
    <location>
        <begin position="121"/>
        <end position="430"/>
    </location>
</feature>
<dbReference type="AlphaFoldDB" id="A0AAD4N751"/>
<evidence type="ECO:0000256" key="8">
    <source>
        <dbReference type="ARBA" id="ARBA00023224"/>
    </source>
</evidence>
<gene>
    <name evidence="12" type="ORF">DdX_06940</name>
</gene>
<dbReference type="GO" id="GO:0042923">
    <property type="term" value="F:neuropeptide binding"/>
    <property type="evidence" value="ECO:0007669"/>
    <property type="project" value="TreeGrafter"/>
</dbReference>
<dbReference type="GO" id="GO:0005886">
    <property type="term" value="C:plasma membrane"/>
    <property type="evidence" value="ECO:0007669"/>
    <property type="project" value="TreeGrafter"/>
</dbReference>
<comment type="subcellular location">
    <subcellularLocation>
        <location evidence="1">Membrane</location>
        <topology evidence="1">Multi-pass membrane protein</topology>
    </subcellularLocation>
</comment>
<keyword evidence="5 9" id="KW-0297">G-protein coupled receptor</keyword>
<keyword evidence="8 9" id="KW-0807">Transducer</keyword>
<evidence type="ECO:0000313" key="13">
    <source>
        <dbReference type="Proteomes" id="UP001201812"/>
    </source>
</evidence>
<evidence type="ECO:0000256" key="1">
    <source>
        <dbReference type="ARBA" id="ARBA00004141"/>
    </source>
</evidence>
<feature type="transmembrane region" description="Helical" evidence="10">
    <location>
        <begin position="220"/>
        <end position="239"/>
    </location>
</feature>
<dbReference type="PRINTS" id="PR01012">
    <property type="entry name" value="NRPEPTIDEYR"/>
</dbReference>
<dbReference type="Gene3D" id="1.20.1070.10">
    <property type="entry name" value="Rhodopsin 7-helix transmembrane proteins"/>
    <property type="match status" value="1"/>
</dbReference>
<feature type="transmembrane region" description="Helical" evidence="10">
    <location>
        <begin position="102"/>
        <end position="130"/>
    </location>
</feature>
<dbReference type="PANTHER" id="PTHR24235">
    <property type="entry name" value="NEUROPEPTIDE Y RECEPTOR"/>
    <property type="match status" value="1"/>
</dbReference>
<dbReference type="GO" id="GO:0004983">
    <property type="term" value="F:neuropeptide Y receptor activity"/>
    <property type="evidence" value="ECO:0007669"/>
    <property type="project" value="InterPro"/>
</dbReference>
<feature type="transmembrane region" description="Helical" evidence="10">
    <location>
        <begin position="413"/>
        <end position="433"/>
    </location>
</feature>
<reference evidence="12" key="1">
    <citation type="submission" date="2022-01" db="EMBL/GenBank/DDBJ databases">
        <title>Genome Sequence Resource for Two Populations of Ditylenchus destructor, the Migratory Endoparasitic Phytonematode.</title>
        <authorList>
            <person name="Zhang H."/>
            <person name="Lin R."/>
            <person name="Xie B."/>
        </authorList>
    </citation>
    <scope>NUCLEOTIDE SEQUENCE</scope>
    <source>
        <strain evidence="12">BazhouSP</strain>
    </source>
</reference>
<dbReference type="Pfam" id="PF00001">
    <property type="entry name" value="7tm_1"/>
    <property type="match status" value="1"/>
</dbReference>
<comment type="similarity">
    <text evidence="2 9">Belongs to the G-protein coupled receptor 1 family.</text>
</comment>
<feature type="transmembrane region" description="Helical" evidence="10">
    <location>
        <begin position="180"/>
        <end position="200"/>
    </location>
</feature>
<dbReference type="GO" id="GO:0043005">
    <property type="term" value="C:neuron projection"/>
    <property type="evidence" value="ECO:0007669"/>
    <property type="project" value="TreeGrafter"/>
</dbReference>
<keyword evidence="7 9" id="KW-0675">Receptor</keyword>
<organism evidence="12 13">
    <name type="scientific">Ditylenchus destructor</name>
    <dbReference type="NCBI Taxonomy" id="166010"/>
    <lineage>
        <taxon>Eukaryota</taxon>
        <taxon>Metazoa</taxon>
        <taxon>Ecdysozoa</taxon>
        <taxon>Nematoda</taxon>
        <taxon>Chromadorea</taxon>
        <taxon>Rhabditida</taxon>
        <taxon>Tylenchina</taxon>
        <taxon>Tylenchomorpha</taxon>
        <taxon>Sphaerularioidea</taxon>
        <taxon>Anguinidae</taxon>
        <taxon>Anguininae</taxon>
        <taxon>Ditylenchus</taxon>
    </lineage>
</organism>
<keyword evidence="4 10" id="KW-1133">Transmembrane helix</keyword>
<accession>A0AAD4N751</accession>
<dbReference type="InterPro" id="IPR000276">
    <property type="entry name" value="GPCR_Rhodpsn"/>
</dbReference>
<dbReference type="PROSITE" id="PS50262">
    <property type="entry name" value="G_PROTEIN_RECEP_F1_2"/>
    <property type="match status" value="1"/>
</dbReference>
<keyword evidence="13" id="KW-1185">Reference proteome</keyword>
<evidence type="ECO:0000256" key="7">
    <source>
        <dbReference type="ARBA" id="ARBA00023170"/>
    </source>
</evidence>
<evidence type="ECO:0000256" key="6">
    <source>
        <dbReference type="ARBA" id="ARBA00023136"/>
    </source>
</evidence>
<dbReference type="InterPro" id="IPR017452">
    <property type="entry name" value="GPCR_Rhodpsn_7TM"/>
</dbReference>
<dbReference type="InterPro" id="IPR000611">
    <property type="entry name" value="NPY_rcpt"/>
</dbReference>
<evidence type="ECO:0000256" key="10">
    <source>
        <dbReference type="SAM" id="Phobius"/>
    </source>
</evidence>
<protein>
    <submittedName>
        <fullName evidence="12">7 transmembrane receptor (Rhodopsin family) domain-containing protein</fullName>
    </submittedName>
</protein>
<comment type="caution">
    <text evidence="12">The sequence shown here is derived from an EMBL/GenBank/DDBJ whole genome shotgun (WGS) entry which is preliminary data.</text>
</comment>
<evidence type="ECO:0000256" key="9">
    <source>
        <dbReference type="RuleBase" id="RU000688"/>
    </source>
</evidence>
<dbReference type="SUPFAM" id="SSF81321">
    <property type="entry name" value="Family A G protein-coupled receptor-like"/>
    <property type="match status" value="1"/>
</dbReference>
<dbReference type="PROSITE" id="PS00237">
    <property type="entry name" value="G_PROTEIN_RECEP_F1_1"/>
    <property type="match status" value="1"/>
</dbReference>
<feature type="transmembrane region" description="Helical" evidence="10">
    <location>
        <begin position="142"/>
        <end position="160"/>
    </location>
</feature>
<dbReference type="CDD" id="cd15203">
    <property type="entry name" value="7tmA_NPYR-like"/>
    <property type="match status" value="1"/>
</dbReference>
<evidence type="ECO:0000256" key="2">
    <source>
        <dbReference type="ARBA" id="ARBA00010663"/>
    </source>
</evidence>
<evidence type="ECO:0000256" key="5">
    <source>
        <dbReference type="ARBA" id="ARBA00023040"/>
    </source>
</evidence>
<sequence>MRVPSQVTISPSFHPNDYDKITNYSLSLDGISAQIFPNHPISLRNLLREHPRLAAYVNHFTTMNESYHLPSSILLGDPPYHEAEEECVHYVERSPDPTNSPAMISIFAFIYINIFIMGLVGNLSIVCLTCRHRHLRTVQNMFIMNLAISDVIVCLISLPFTPVNNIYKNWLFGQPICQLLPLVQAVSVFVSTFSLSAIAIDRYNLVVRPYAHPLKIRGAVLVAIVLWVLSVFISMPYAYYMQLEEYPGYCGQFCTEQWPNQGVRRGYALIVLILQFLVPFMTMSFCYATIFSRLRQRANTKLRKLNERSQLLFMRNGELAKNEKGIDSPVSITAPIVPSPTPNDARQATDEGNQQKRVAGVLAQQRRTTTILAAMVLMFGLAWLPQNVITLIIEYDESILHSNNTNYTYLVSMIAHSIAMLANVANPMIYGWLNPTFKRLFLEAFRRKSNKEMPLSNSPTNKSFGEPSKVGTVVKINGLKTEKQEPV</sequence>
<evidence type="ECO:0000313" key="12">
    <source>
        <dbReference type="EMBL" id="KAI1717206.1"/>
    </source>
</evidence>
<feature type="transmembrane region" description="Helical" evidence="10">
    <location>
        <begin position="371"/>
        <end position="393"/>
    </location>
</feature>
<keyword evidence="6 10" id="KW-0472">Membrane</keyword>
<dbReference type="Proteomes" id="UP001201812">
    <property type="component" value="Unassembled WGS sequence"/>
</dbReference>
<evidence type="ECO:0000256" key="3">
    <source>
        <dbReference type="ARBA" id="ARBA00022692"/>
    </source>
</evidence>